<dbReference type="GO" id="GO:0016787">
    <property type="term" value="F:hydrolase activity"/>
    <property type="evidence" value="ECO:0007669"/>
    <property type="project" value="UniProtKB-KW"/>
</dbReference>
<dbReference type="EMBL" id="JAURTK010000017">
    <property type="protein sequence ID" value="MDP9651237.1"/>
    <property type="molecule type" value="Genomic_DNA"/>
</dbReference>
<protein>
    <submittedName>
        <fullName evidence="5">KipI family sensor histidine kinase inhibitor</fullName>
    </submittedName>
</protein>
<feature type="domain" description="Carboxyltransferase" evidence="4">
    <location>
        <begin position="6"/>
        <end position="205"/>
    </location>
</feature>
<name>A0AB73IPE1_9BURK</name>
<dbReference type="Gene3D" id="2.40.100.10">
    <property type="entry name" value="Cyclophilin-like"/>
    <property type="match status" value="1"/>
</dbReference>
<dbReference type="NCBIfam" id="TIGR00370">
    <property type="entry name" value="5-oxoprolinase subunit PxpB"/>
    <property type="match status" value="1"/>
</dbReference>
<evidence type="ECO:0000256" key="1">
    <source>
        <dbReference type="ARBA" id="ARBA00022741"/>
    </source>
</evidence>
<keyword evidence="5" id="KW-0649">Protein kinase inhibitor</keyword>
<dbReference type="Pfam" id="PF02682">
    <property type="entry name" value="CT_C_D"/>
    <property type="match status" value="1"/>
</dbReference>
<keyword evidence="1" id="KW-0547">Nucleotide-binding</keyword>
<dbReference type="AlphaFoldDB" id="A0AB73IPE1"/>
<proteinExistence type="predicted"/>
<gene>
    <name evidence="5" type="ORF">J2793_006712</name>
</gene>
<organism evidence="5 6">
    <name type="scientific">Paraburkholderia caledonica</name>
    <dbReference type="NCBI Taxonomy" id="134536"/>
    <lineage>
        <taxon>Bacteria</taxon>
        <taxon>Pseudomonadati</taxon>
        <taxon>Pseudomonadota</taxon>
        <taxon>Betaproteobacteria</taxon>
        <taxon>Burkholderiales</taxon>
        <taxon>Burkholderiaceae</taxon>
        <taxon>Paraburkholderia</taxon>
    </lineage>
</organism>
<dbReference type="PANTHER" id="PTHR34698:SF2">
    <property type="entry name" value="5-OXOPROLINASE SUBUNIT B"/>
    <property type="match status" value="1"/>
</dbReference>
<evidence type="ECO:0000256" key="3">
    <source>
        <dbReference type="ARBA" id="ARBA00022840"/>
    </source>
</evidence>
<dbReference type="Proteomes" id="UP001229486">
    <property type="component" value="Unassembled WGS sequence"/>
</dbReference>
<dbReference type="GO" id="GO:0004860">
    <property type="term" value="F:protein kinase inhibitor activity"/>
    <property type="evidence" value="ECO:0007669"/>
    <property type="project" value="UniProtKB-KW"/>
</dbReference>
<dbReference type="PANTHER" id="PTHR34698">
    <property type="entry name" value="5-OXOPROLINASE SUBUNIT B"/>
    <property type="match status" value="1"/>
</dbReference>
<evidence type="ECO:0000256" key="2">
    <source>
        <dbReference type="ARBA" id="ARBA00022801"/>
    </source>
</evidence>
<dbReference type="RefSeq" id="WP_392395893.1">
    <property type="nucleotide sequence ID" value="NZ_JAURTK010000017.1"/>
</dbReference>
<dbReference type="SMART" id="SM00796">
    <property type="entry name" value="AHS1"/>
    <property type="match status" value="1"/>
</dbReference>
<dbReference type="SUPFAM" id="SSF160467">
    <property type="entry name" value="PH0987 N-terminal domain-like"/>
    <property type="match status" value="1"/>
</dbReference>
<dbReference type="InterPro" id="IPR010016">
    <property type="entry name" value="PxpB"/>
</dbReference>
<evidence type="ECO:0000313" key="6">
    <source>
        <dbReference type="Proteomes" id="UP001229486"/>
    </source>
</evidence>
<reference evidence="5" key="1">
    <citation type="submission" date="2023-07" db="EMBL/GenBank/DDBJ databases">
        <title>Sorghum-associated microbial communities from plants grown in Nebraska, USA.</title>
        <authorList>
            <person name="Schachtman D."/>
        </authorList>
    </citation>
    <scope>NUCLEOTIDE SEQUENCE</scope>
    <source>
        <strain evidence="5">DS1061</strain>
    </source>
</reference>
<dbReference type="InterPro" id="IPR029000">
    <property type="entry name" value="Cyclophilin-like_dom_sf"/>
</dbReference>
<dbReference type="GO" id="GO:0005524">
    <property type="term" value="F:ATP binding"/>
    <property type="evidence" value="ECO:0007669"/>
    <property type="project" value="UniProtKB-KW"/>
</dbReference>
<keyword evidence="2" id="KW-0378">Hydrolase</keyword>
<dbReference type="SUPFAM" id="SSF50891">
    <property type="entry name" value="Cyclophilin-like"/>
    <property type="match status" value="1"/>
</dbReference>
<keyword evidence="3" id="KW-0067">ATP-binding</keyword>
<accession>A0AB73IPE1</accession>
<evidence type="ECO:0000259" key="4">
    <source>
        <dbReference type="SMART" id="SM00796"/>
    </source>
</evidence>
<dbReference type="InterPro" id="IPR003833">
    <property type="entry name" value="CT_C_D"/>
</dbReference>
<sequence length="220" mass="23722">MSDLTLQFSELGESAILCQASSVVSVPKQRRLWTLREKCLAMDYVTDAICGVNTIMVSYEPGQISATEIRVRLSEAWDGCGENSSLAGRRIEIPVSYGGTAGPDLDAVAQQTHLTTRDVIRIHCESEYLVLAVGADPGFAYLSGLDNRLHVPRLSTPRLSAPSGSVIIAGAQAGVQPIAAPCGWNIIGQTSLEMFDVHRESPSTLLPGDMVRFFVQDTVE</sequence>
<evidence type="ECO:0000313" key="5">
    <source>
        <dbReference type="EMBL" id="MDP9651237.1"/>
    </source>
</evidence>
<comment type="caution">
    <text evidence="5">The sequence shown here is derived from an EMBL/GenBank/DDBJ whole genome shotgun (WGS) entry which is preliminary data.</text>
</comment>